<gene>
    <name evidence="2" type="ORF">FB567DRAFT_534096</name>
</gene>
<dbReference type="Pfam" id="PF21530">
    <property type="entry name" value="Pif1_2B_dom"/>
    <property type="match status" value="1"/>
</dbReference>
<name>A0A8K0VUT7_9PLEO</name>
<sequence length="142" mass="15695">MRVVLVQNLDKSEGLVNGAQGTIIGFEQFDMKGLPRTSDAPSAKNLGPPMLGGPDAANRHHSIKAFAKKNSYKDCLYKYRVCPVNCGYCSEKYKNWPIVKFDNGLERTIYADCDVDYKGNVEPFNVFLKNSGSFSGGICNDN</sequence>
<accession>A0A8K0VUT7</accession>
<organism evidence="2 3">
    <name type="scientific">Paraphoma chrysanthemicola</name>
    <dbReference type="NCBI Taxonomy" id="798071"/>
    <lineage>
        <taxon>Eukaryota</taxon>
        <taxon>Fungi</taxon>
        <taxon>Dikarya</taxon>
        <taxon>Ascomycota</taxon>
        <taxon>Pezizomycotina</taxon>
        <taxon>Dothideomycetes</taxon>
        <taxon>Pleosporomycetidae</taxon>
        <taxon>Pleosporales</taxon>
        <taxon>Pleosporineae</taxon>
        <taxon>Phaeosphaeriaceae</taxon>
        <taxon>Paraphoma</taxon>
    </lineage>
</organism>
<evidence type="ECO:0000313" key="2">
    <source>
        <dbReference type="EMBL" id="KAH7078514.1"/>
    </source>
</evidence>
<dbReference type="InterPro" id="IPR049163">
    <property type="entry name" value="Pif1-like_2B_dom"/>
</dbReference>
<dbReference type="AlphaFoldDB" id="A0A8K0VUT7"/>
<dbReference type="OrthoDB" id="432234at2759"/>
<dbReference type="Proteomes" id="UP000813461">
    <property type="component" value="Unassembled WGS sequence"/>
</dbReference>
<feature type="domain" description="DNA helicase Pif1-like 2B" evidence="1">
    <location>
        <begin position="2"/>
        <end position="26"/>
    </location>
</feature>
<dbReference type="EMBL" id="JAGMVJ010000017">
    <property type="protein sequence ID" value="KAH7078514.1"/>
    <property type="molecule type" value="Genomic_DNA"/>
</dbReference>
<proteinExistence type="predicted"/>
<protein>
    <recommendedName>
        <fullName evidence="1">DNA helicase Pif1-like 2B domain-containing protein</fullName>
    </recommendedName>
</protein>
<reference evidence="2" key="1">
    <citation type="journal article" date="2021" name="Nat. Commun.">
        <title>Genetic determinants of endophytism in the Arabidopsis root mycobiome.</title>
        <authorList>
            <person name="Mesny F."/>
            <person name="Miyauchi S."/>
            <person name="Thiergart T."/>
            <person name="Pickel B."/>
            <person name="Atanasova L."/>
            <person name="Karlsson M."/>
            <person name="Huettel B."/>
            <person name="Barry K.W."/>
            <person name="Haridas S."/>
            <person name="Chen C."/>
            <person name="Bauer D."/>
            <person name="Andreopoulos W."/>
            <person name="Pangilinan J."/>
            <person name="LaButti K."/>
            <person name="Riley R."/>
            <person name="Lipzen A."/>
            <person name="Clum A."/>
            <person name="Drula E."/>
            <person name="Henrissat B."/>
            <person name="Kohler A."/>
            <person name="Grigoriev I.V."/>
            <person name="Martin F.M."/>
            <person name="Hacquard S."/>
        </authorList>
    </citation>
    <scope>NUCLEOTIDE SEQUENCE</scope>
    <source>
        <strain evidence="2">MPI-SDFR-AT-0120</strain>
    </source>
</reference>
<comment type="caution">
    <text evidence="2">The sequence shown here is derived from an EMBL/GenBank/DDBJ whole genome shotgun (WGS) entry which is preliminary data.</text>
</comment>
<keyword evidence="3" id="KW-1185">Reference proteome</keyword>
<evidence type="ECO:0000259" key="1">
    <source>
        <dbReference type="Pfam" id="PF21530"/>
    </source>
</evidence>
<evidence type="ECO:0000313" key="3">
    <source>
        <dbReference type="Proteomes" id="UP000813461"/>
    </source>
</evidence>